<gene>
    <name evidence="3" type="primary">LOC100901335</name>
</gene>
<keyword evidence="2" id="KW-1185">Reference proteome</keyword>
<keyword evidence="1" id="KW-0812">Transmembrane</keyword>
<sequence>MRKNTTPGWIHVVDHAFALLVSCPLVSLLWWGGFSLTDRYIHQTEQPAGYCFSFVLGSLVLQNAHLVASDLAELTRRCPVTGQILERLASALLIVSVIFQWDGLWSLLDFFMGETKVSCLICWAIGTTVLVMAKVHNNVVSGVPYILRPDSSRSLFEFESRFLIQELQENRLKSFMDHAFSVFVVQPAIVLIWRAAWNVQDYCLFPSDPEFSANVSYLAGTFVTVLQFCLQNFMTNWMEKSSVFERHVIAFIWRQMAVCSSVTLWRGQWVWFSIWMDNIYITSFVTLASAFVLLTLNLGTLSFQLGAVPDTALKSSADCMRFQIGYFSLIWQERSEYRPSKMAAKCSIESESPTSLKDAPQQHVIYEMSGP</sequence>
<feature type="transmembrane region" description="Helical" evidence="1">
    <location>
        <begin position="217"/>
        <end position="235"/>
    </location>
</feature>
<name>A0AAJ7L6U4_9ACAR</name>
<proteinExistence type="predicted"/>
<organism evidence="2 3">
    <name type="scientific">Galendromus occidentalis</name>
    <name type="common">western predatory mite</name>
    <dbReference type="NCBI Taxonomy" id="34638"/>
    <lineage>
        <taxon>Eukaryota</taxon>
        <taxon>Metazoa</taxon>
        <taxon>Ecdysozoa</taxon>
        <taxon>Arthropoda</taxon>
        <taxon>Chelicerata</taxon>
        <taxon>Arachnida</taxon>
        <taxon>Acari</taxon>
        <taxon>Parasitiformes</taxon>
        <taxon>Mesostigmata</taxon>
        <taxon>Gamasina</taxon>
        <taxon>Phytoseioidea</taxon>
        <taxon>Phytoseiidae</taxon>
        <taxon>Typhlodrominae</taxon>
        <taxon>Galendromus</taxon>
    </lineage>
</organism>
<evidence type="ECO:0000256" key="1">
    <source>
        <dbReference type="SAM" id="Phobius"/>
    </source>
</evidence>
<dbReference type="RefSeq" id="XP_018497632.2">
    <property type="nucleotide sequence ID" value="XM_018642116.2"/>
</dbReference>
<dbReference type="PANTHER" id="PTHR35270">
    <property type="entry name" value="FUSELESS, ISOFORM A"/>
    <property type="match status" value="1"/>
</dbReference>
<evidence type="ECO:0000313" key="2">
    <source>
        <dbReference type="Proteomes" id="UP000694867"/>
    </source>
</evidence>
<accession>A0AAJ7L6U4</accession>
<dbReference type="InterPro" id="IPR032751">
    <property type="entry name" value="Fuseless"/>
</dbReference>
<evidence type="ECO:0000313" key="3">
    <source>
        <dbReference type="RefSeq" id="XP_018497632.2"/>
    </source>
</evidence>
<dbReference type="Proteomes" id="UP000694867">
    <property type="component" value="Unplaced"/>
</dbReference>
<dbReference type="PANTHER" id="PTHR35270:SF2">
    <property type="entry name" value="FUSELESS, ISOFORM A"/>
    <property type="match status" value="1"/>
</dbReference>
<dbReference type="GeneID" id="100901335"/>
<keyword evidence="1" id="KW-1133">Transmembrane helix</keyword>
<dbReference type="Pfam" id="PF15993">
    <property type="entry name" value="Fuseless"/>
    <property type="match status" value="1"/>
</dbReference>
<reference evidence="3" key="1">
    <citation type="submission" date="2025-08" db="UniProtKB">
        <authorList>
            <consortium name="RefSeq"/>
        </authorList>
    </citation>
    <scope>IDENTIFICATION</scope>
</reference>
<dbReference type="AlphaFoldDB" id="A0AAJ7L6U4"/>
<feature type="transmembrane region" description="Helical" evidence="1">
    <location>
        <begin position="16"/>
        <end position="36"/>
    </location>
</feature>
<protein>
    <submittedName>
        <fullName evidence="3">Uncharacterized protein LOC100901335</fullName>
    </submittedName>
</protein>
<feature type="transmembrane region" description="Helical" evidence="1">
    <location>
        <begin position="279"/>
        <end position="298"/>
    </location>
</feature>
<feature type="transmembrane region" description="Helical" evidence="1">
    <location>
        <begin position="179"/>
        <end position="197"/>
    </location>
</feature>
<keyword evidence="1" id="KW-0472">Membrane</keyword>
<feature type="transmembrane region" description="Helical" evidence="1">
    <location>
        <begin position="247"/>
        <end position="267"/>
    </location>
</feature>
<dbReference type="KEGG" id="goe:100901335"/>
<feature type="transmembrane region" description="Helical" evidence="1">
    <location>
        <begin position="88"/>
        <end position="108"/>
    </location>
</feature>